<organism evidence="2 4">
    <name type="scientific">Medicago truncatula</name>
    <name type="common">Barrel medic</name>
    <name type="synonym">Medicago tribuloides</name>
    <dbReference type="NCBI Taxonomy" id="3880"/>
    <lineage>
        <taxon>Eukaryota</taxon>
        <taxon>Viridiplantae</taxon>
        <taxon>Streptophyta</taxon>
        <taxon>Embryophyta</taxon>
        <taxon>Tracheophyta</taxon>
        <taxon>Spermatophyta</taxon>
        <taxon>Magnoliopsida</taxon>
        <taxon>eudicotyledons</taxon>
        <taxon>Gunneridae</taxon>
        <taxon>Pentapetalae</taxon>
        <taxon>rosids</taxon>
        <taxon>fabids</taxon>
        <taxon>Fabales</taxon>
        <taxon>Fabaceae</taxon>
        <taxon>Papilionoideae</taxon>
        <taxon>50 kb inversion clade</taxon>
        <taxon>NPAAA clade</taxon>
        <taxon>Hologalegina</taxon>
        <taxon>IRL clade</taxon>
        <taxon>Trifolieae</taxon>
        <taxon>Medicago</taxon>
    </lineage>
</organism>
<reference evidence="3" key="3">
    <citation type="submission" date="2015-04" db="UniProtKB">
        <authorList>
            <consortium name="EnsemblPlants"/>
        </authorList>
    </citation>
    <scope>IDENTIFICATION</scope>
    <source>
        <strain evidence="3">cv. Jemalong A17</strain>
    </source>
</reference>
<dbReference type="EMBL" id="CM001223">
    <property type="protein sequence ID" value="KEH22183.1"/>
    <property type="molecule type" value="Genomic_DNA"/>
</dbReference>
<name>A0A072TZ84_MEDTR</name>
<protein>
    <submittedName>
        <fullName evidence="2 3">Uncharacterized protein</fullName>
    </submittedName>
</protein>
<dbReference type="AlphaFoldDB" id="A0A072TZ84"/>
<accession>A0A072TZ84</accession>
<dbReference type="HOGENOM" id="CLU_3090303_0_0_1"/>
<feature type="compositionally biased region" description="Basic and acidic residues" evidence="1">
    <location>
        <begin position="24"/>
        <end position="40"/>
    </location>
</feature>
<feature type="region of interest" description="Disordered" evidence="1">
    <location>
        <begin position="19"/>
        <end position="52"/>
    </location>
</feature>
<reference evidence="2 4" key="2">
    <citation type="journal article" date="2014" name="BMC Genomics">
        <title>An improved genome release (version Mt4.0) for the model legume Medicago truncatula.</title>
        <authorList>
            <person name="Tang H."/>
            <person name="Krishnakumar V."/>
            <person name="Bidwell S."/>
            <person name="Rosen B."/>
            <person name="Chan A."/>
            <person name="Zhou S."/>
            <person name="Gentzbittel L."/>
            <person name="Childs K.L."/>
            <person name="Yandell M."/>
            <person name="Gundlach H."/>
            <person name="Mayer K.F."/>
            <person name="Schwartz D.C."/>
            <person name="Town C.D."/>
        </authorList>
    </citation>
    <scope>GENOME REANNOTATION</scope>
    <source>
        <strain evidence="2">A17</strain>
        <strain evidence="3 4">cv. Jemalong A17</strain>
    </source>
</reference>
<evidence type="ECO:0000313" key="3">
    <source>
        <dbReference type="EnsemblPlants" id="KEH22183"/>
    </source>
</evidence>
<proteinExistence type="predicted"/>
<evidence type="ECO:0000256" key="1">
    <source>
        <dbReference type="SAM" id="MobiDB-lite"/>
    </source>
</evidence>
<reference evidence="2 4" key="1">
    <citation type="journal article" date="2011" name="Nature">
        <title>The Medicago genome provides insight into the evolution of rhizobial symbioses.</title>
        <authorList>
            <person name="Young N.D."/>
            <person name="Debelle F."/>
            <person name="Oldroyd G.E."/>
            <person name="Geurts R."/>
            <person name="Cannon S.B."/>
            <person name="Udvardi M.K."/>
            <person name="Benedito V.A."/>
            <person name="Mayer K.F."/>
            <person name="Gouzy J."/>
            <person name="Schoof H."/>
            <person name="Van de Peer Y."/>
            <person name="Proost S."/>
            <person name="Cook D.R."/>
            <person name="Meyers B.C."/>
            <person name="Spannagl M."/>
            <person name="Cheung F."/>
            <person name="De Mita S."/>
            <person name="Krishnakumar V."/>
            <person name="Gundlach H."/>
            <person name="Zhou S."/>
            <person name="Mudge J."/>
            <person name="Bharti A.K."/>
            <person name="Murray J.D."/>
            <person name="Naoumkina M.A."/>
            <person name="Rosen B."/>
            <person name="Silverstein K.A."/>
            <person name="Tang H."/>
            <person name="Rombauts S."/>
            <person name="Zhao P.X."/>
            <person name="Zhou P."/>
            <person name="Barbe V."/>
            <person name="Bardou P."/>
            <person name="Bechner M."/>
            <person name="Bellec A."/>
            <person name="Berger A."/>
            <person name="Berges H."/>
            <person name="Bidwell S."/>
            <person name="Bisseling T."/>
            <person name="Choisne N."/>
            <person name="Couloux A."/>
            <person name="Denny R."/>
            <person name="Deshpande S."/>
            <person name="Dai X."/>
            <person name="Doyle J.J."/>
            <person name="Dudez A.M."/>
            <person name="Farmer A.D."/>
            <person name="Fouteau S."/>
            <person name="Franken C."/>
            <person name="Gibelin C."/>
            <person name="Gish J."/>
            <person name="Goldstein S."/>
            <person name="Gonzalez A.J."/>
            <person name="Green P.J."/>
            <person name="Hallab A."/>
            <person name="Hartog M."/>
            <person name="Hua A."/>
            <person name="Humphray S.J."/>
            <person name="Jeong D.H."/>
            <person name="Jing Y."/>
            <person name="Jocker A."/>
            <person name="Kenton S.M."/>
            <person name="Kim D.J."/>
            <person name="Klee K."/>
            <person name="Lai H."/>
            <person name="Lang C."/>
            <person name="Lin S."/>
            <person name="Macmil S.L."/>
            <person name="Magdelenat G."/>
            <person name="Matthews L."/>
            <person name="McCorrison J."/>
            <person name="Monaghan E.L."/>
            <person name="Mun J.H."/>
            <person name="Najar F.Z."/>
            <person name="Nicholson C."/>
            <person name="Noirot C."/>
            <person name="O'Bleness M."/>
            <person name="Paule C.R."/>
            <person name="Poulain J."/>
            <person name="Prion F."/>
            <person name="Qin B."/>
            <person name="Qu C."/>
            <person name="Retzel E.F."/>
            <person name="Riddle C."/>
            <person name="Sallet E."/>
            <person name="Samain S."/>
            <person name="Samson N."/>
            <person name="Sanders I."/>
            <person name="Saurat O."/>
            <person name="Scarpelli C."/>
            <person name="Schiex T."/>
            <person name="Segurens B."/>
            <person name="Severin A.J."/>
            <person name="Sherrier D.J."/>
            <person name="Shi R."/>
            <person name="Sims S."/>
            <person name="Singer S.R."/>
            <person name="Sinharoy S."/>
            <person name="Sterck L."/>
            <person name="Viollet A."/>
            <person name="Wang B.B."/>
            <person name="Wang K."/>
            <person name="Wang M."/>
            <person name="Wang X."/>
            <person name="Warfsmann J."/>
            <person name="Weissenbach J."/>
            <person name="White D.D."/>
            <person name="White J.D."/>
            <person name="Wiley G.B."/>
            <person name="Wincker P."/>
            <person name="Xing Y."/>
            <person name="Yang L."/>
            <person name="Yao Z."/>
            <person name="Ying F."/>
            <person name="Zhai J."/>
            <person name="Zhou L."/>
            <person name="Zuber A."/>
            <person name="Denarie J."/>
            <person name="Dixon R.A."/>
            <person name="May G.D."/>
            <person name="Schwartz D.C."/>
            <person name="Rogers J."/>
            <person name="Quetier F."/>
            <person name="Town C.D."/>
            <person name="Roe B.A."/>
        </authorList>
    </citation>
    <scope>NUCLEOTIDE SEQUENCE [LARGE SCALE GENOMIC DNA]</scope>
    <source>
        <strain evidence="2">A17</strain>
        <strain evidence="3 4">cv. Jemalong A17</strain>
    </source>
</reference>
<gene>
    <name evidence="2" type="ordered locus">MTR_7g034035</name>
</gene>
<dbReference type="EnsemblPlants" id="KEH22183">
    <property type="protein sequence ID" value="KEH22183"/>
    <property type="gene ID" value="MTR_7g034035"/>
</dbReference>
<dbReference type="Proteomes" id="UP000002051">
    <property type="component" value="Unassembled WGS sequence"/>
</dbReference>
<evidence type="ECO:0000313" key="4">
    <source>
        <dbReference type="Proteomes" id="UP000002051"/>
    </source>
</evidence>
<keyword evidence="4" id="KW-1185">Reference proteome</keyword>
<sequence>MSKEVETNFQQEVKKYSIKNESSISREPEKAGLAKNERLGGLKTRKGGPGKN</sequence>
<evidence type="ECO:0000313" key="2">
    <source>
        <dbReference type="EMBL" id="KEH22183.1"/>
    </source>
</evidence>
<feature type="compositionally biased region" description="Basic residues" evidence="1">
    <location>
        <begin position="43"/>
        <end position="52"/>
    </location>
</feature>